<feature type="region of interest" description="Disordered" evidence="1">
    <location>
        <begin position="1"/>
        <end position="30"/>
    </location>
</feature>
<dbReference type="WBParaSite" id="TCNE_0001190801-mRNA-1">
    <property type="protein sequence ID" value="TCNE_0001190801-mRNA-1"/>
    <property type="gene ID" value="TCNE_0001190801"/>
</dbReference>
<evidence type="ECO:0000256" key="1">
    <source>
        <dbReference type="SAM" id="MobiDB-lite"/>
    </source>
</evidence>
<feature type="compositionally biased region" description="Polar residues" evidence="1">
    <location>
        <begin position="1"/>
        <end position="11"/>
    </location>
</feature>
<reference evidence="4" key="1">
    <citation type="submission" date="2016-06" db="UniProtKB">
        <authorList>
            <consortium name="WormBaseParasite"/>
        </authorList>
    </citation>
    <scope>IDENTIFICATION</scope>
</reference>
<organism evidence="3 4">
    <name type="scientific">Toxocara canis</name>
    <name type="common">Canine roundworm</name>
    <dbReference type="NCBI Taxonomy" id="6265"/>
    <lineage>
        <taxon>Eukaryota</taxon>
        <taxon>Metazoa</taxon>
        <taxon>Ecdysozoa</taxon>
        <taxon>Nematoda</taxon>
        <taxon>Chromadorea</taxon>
        <taxon>Rhabditida</taxon>
        <taxon>Spirurina</taxon>
        <taxon>Ascaridomorpha</taxon>
        <taxon>Ascaridoidea</taxon>
        <taxon>Toxocaridae</taxon>
        <taxon>Toxocara</taxon>
    </lineage>
</organism>
<evidence type="ECO:0000313" key="2">
    <source>
        <dbReference type="EMBL" id="VDM43229.1"/>
    </source>
</evidence>
<name>A0A183UTT8_TOXCA</name>
<proteinExistence type="predicted"/>
<feature type="region of interest" description="Disordered" evidence="1">
    <location>
        <begin position="120"/>
        <end position="159"/>
    </location>
</feature>
<accession>A0A183UTT8</accession>
<evidence type="ECO:0000313" key="3">
    <source>
        <dbReference type="Proteomes" id="UP000050794"/>
    </source>
</evidence>
<feature type="region of interest" description="Disordered" evidence="1">
    <location>
        <begin position="75"/>
        <end position="106"/>
    </location>
</feature>
<dbReference type="Proteomes" id="UP000050794">
    <property type="component" value="Unassembled WGS sequence"/>
</dbReference>
<dbReference type="EMBL" id="UYWY01021037">
    <property type="protein sequence ID" value="VDM43229.1"/>
    <property type="molecule type" value="Genomic_DNA"/>
</dbReference>
<protein>
    <submittedName>
        <fullName evidence="2 4">Uncharacterized protein</fullName>
    </submittedName>
</protein>
<feature type="compositionally biased region" description="Low complexity" evidence="1">
    <location>
        <begin position="148"/>
        <end position="159"/>
    </location>
</feature>
<evidence type="ECO:0000313" key="4">
    <source>
        <dbReference type="WBParaSite" id="TCNE_0001190801-mRNA-1"/>
    </source>
</evidence>
<gene>
    <name evidence="2" type="ORF">TCNE_LOCUS11908</name>
</gene>
<sequence>MRALQQKSNSQRSEETQKSLIPESGANGVLPVVQCEAPTQNTLDEGAMSDNRTLRSLDKTQHSLSLKDTIGLRSLIKPQPATKQPSTVAPTIIPRPNTRRNTSKRPVTNTAFLNDTTQVKSSCETDATQSPGGVEHFSSSARRHRKVPSSTSSTKTTSPFKTIECESEEAVMEFRFRSYNLNLWT</sequence>
<feature type="compositionally biased region" description="Polar residues" evidence="1">
    <location>
        <begin position="120"/>
        <end position="131"/>
    </location>
</feature>
<dbReference type="AlphaFoldDB" id="A0A183UTT8"/>
<reference evidence="2 3" key="2">
    <citation type="submission" date="2018-11" db="EMBL/GenBank/DDBJ databases">
        <authorList>
            <consortium name="Pathogen Informatics"/>
        </authorList>
    </citation>
    <scope>NUCLEOTIDE SEQUENCE [LARGE SCALE GENOMIC DNA]</scope>
</reference>
<keyword evidence="3" id="KW-1185">Reference proteome</keyword>